<evidence type="ECO:0000313" key="3">
    <source>
        <dbReference type="Proteomes" id="UP000265703"/>
    </source>
</evidence>
<name>A0A397SA78_9GLOM</name>
<feature type="transmembrane region" description="Helical" evidence="1">
    <location>
        <begin position="29"/>
        <end position="49"/>
    </location>
</feature>
<proteinExistence type="predicted"/>
<organism evidence="2 3">
    <name type="scientific">Glomus cerebriforme</name>
    <dbReference type="NCBI Taxonomy" id="658196"/>
    <lineage>
        <taxon>Eukaryota</taxon>
        <taxon>Fungi</taxon>
        <taxon>Fungi incertae sedis</taxon>
        <taxon>Mucoromycota</taxon>
        <taxon>Glomeromycotina</taxon>
        <taxon>Glomeromycetes</taxon>
        <taxon>Glomerales</taxon>
        <taxon>Glomeraceae</taxon>
        <taxon>Glomus</taxon>
    </lineage>
</organism>
<dbReference type="AlphaFoldDB" id="A0A397SA78"/>
<keyword evidence="3" id="KW-1185">Reference proteome</keyword>
<sequence>MELQFNRRLIDWSKEIAYQLSKETDPVGFTNYFIFFLWFNSLMHVLVSYKDGFVIDV</sequence>
<accession>A0A397SA78</accession>
<keyword evidence="1" id="KW-0472">Membrane</keyword>
<dbReference type="Proteomes" id="UP000265703">
    <property type="component" value="Unassembled WGS sequence"/>
</dbReference>
<evidence type="ECO:0000256" key="1">
    <source>
        <dbReference type="SAM" id="Phobius"/>
    </source>
</evidence>
<keyword evidence="1" id="KW-0812">Transmembrane</keyword>
<comment type="caution">
    <text evidence="2">The sequence shown here is derived from an EMBL/GenBank/DDBJ whole genome shotgun (WGS) entry which is preliminary data.</text>
</comment>
<gene>
    <name evidence="2" type="ORF">C1645_787511</name>
</gene>
<keyword evidence="1" id="KW-1133">Transmembrane helix</keyword>
<protein>
    <submittedName>
        <fullName evidence="2">Uncharacterized protein</fullName>
    </submittedName>
</protein>
<reference evidence="2 3" key="1">
    <citation type="submission" date="2018-06" db="EMBL/GenBank/DDBJ databases">
        <title>Comparative genomics reveals the genomic features of Rhizophagus irregularis, R. cerebriforme, R. diaphanum and Gigaspora rosea, and their symbiotic lifestyle signature.</title>
        <authorList>
            <person name="Morin E."/>
            <person name="San Clemente H."/>
            <person name="Chen E.C.H."/>
            <person name="De La Providencia I."/>
            <person name="Hainaut M."/>
            <person name="Kuo A."/>
            <person name="Kohler A."/>
            <person name="Murat C."/>
            <person name="Tang N."/>
            <person name="Roy S."/>
            <person name="Loubradou J."/>
            <person name="Henrissat B."/>
            <person name="Grigoriev I.V."/>
            <person name="Corradi N."/>
            <person name="Roux C."/>
            <person name="Martin F.M."/>
        </authorList>
    </citation>
    <scope>NUCLEOTIDE SEQUENCE [LARGE SCALE GENOMIC DNA]</scope>
    <source>
        <strain evidence="2 3">DAOM 227022</strain>
    </source>
</reference>
<evidence type="ECO:0000313" key="2">
    <source>
        <dbReference type="EMBL" id="RIA82878.1"/>
    </source>
</evidence>
<dbReference type="EMBL" id="QKYT01000621">
    <property type="protein sequence ID" value="RIA82878.1"/>
    <property type="molecule type" value="Genomic_DNA"/>
</dbReference>